<dbReference type="InterPro" id="IPR002347">
    <property type="entry name" value="SDR_fam"/>
</dbReference>
<dbReference type="SUPFAM" id="SSF51735">
    <property type="entry name" value="NAD(P)-binding Rossmann-fold domains"/>
    <property type="match status" value="1"/>
</dbReference>
<keyword evidence="2" id="KW-0521">NADP</keyword>
<proteinExistence type="inferred from homology"/>
<dbReference type="Proteomes" id="UP000606044">
    <property type="component" value="Unassembled WGS sequence"/>
</dbReference>
<evidence type="ECO:0000256" key="3">
    <source>
        <dbReference type="ARBA" id="ARBA00023002"/>
    </source>
</evidence>
<protein>
    <submittedName>
        <fullName evidence="4">Short-chain dehydrogenase</fullName>
    </submittedName>
</protein>
<sequence length="253" mass="26025">MSQDLSGKIALVTGASRGIGRAIALALAARGATIGVHYATGADKAAETLAAIEAAGAAGFLVAADLSGAQPWESVTAQLRTELKARGAEKFDILVNNAGVSKRLAIEEVDEAEFDRVLTVNLKAPFFLIQSLAPLLNDGGRIVNISSMGTRAAYPFMATYAPSKAGLEALTKLLAVHYGPRGITVNAVMPGATATDMNAVSRDPNVRAATAKTIALGRVGEPEDIARVVAFLASPDGGWVTGQIIDASGGQRL</sequence>
<reference evidence="4" key="1">
    <citation type="journal article" date="2014" name="Int. J. Syst. Evol. Microbiol.">
        <title>Complete genome sequence of Corynebacterium casei LMG S-19264T (=DSM 44701T), isolated from a smear-ripened cheese.</title>
        <authorList>
            <consortium name="US DOE Joint Genome Institute (JGI-PGF)"/>
            <person name="Walter F."/>
            <person name="Albersmeier A."/>
            <person name="Kalinowski J."/>
            <person name="Ruckert C."/>
        </authorList>
    </citation>
    <scope>NUCLEOTIDE SEQUENCE</scope>
    <source>
        <strain evidence="4">CCM 7897</strain>
    </source>
</reference>
<comment type="similarity">
    <text evidence="1">Belongs to the short-chain dehydrogenases/reductases (SDR) family.</text>
</comment>
<dbReference type="FunFam" id="3.40.50.720:FF:000374">
    <property type="entry name" value="3-oxoacyl-(Acyl-carrier-protein) reductase"/>
    <property type="match status" value="1"/>
</dbReference>
<evidence type="ECO:0000256" key="1">
    <source>
        <dbReference type="ARBA" id="ARBA00006484"/>
    </source>
</evidence>
<name>A0A917BX67_9HYPH</name>
<evidence type="ECO:0000313" key="4">
    <source>
        <dbReference type="EMBL" id="GGF61672.1"/>
    </source>
</evidence>
<reference evidence="4" key="2">
    <citation type="submission" date="2020-09" db="EMBL/GenBank/DDBJ databases">
        <authorList>
            <person name="Sun Q."/>
            <person name="Sedlacek I."/>
        </authorList>
    </citation>
    <scope>NUCLEOTIDE SEQUENCE</scope>
    <source>
        <strain evidence="4">CCM 7897</strain>
    </source>
</reference>
<dbReference type="PRINTS" id="PR00080">
    <property type="entry name" value="SDRFAMILY"/>
</dbReference>
<dbReference type="EMBL" id="BMCT01000002">
    <property type="protein sequence ID" value="GGF61672.1"/>
    <property type="molecule type" value="Genomic_DNA"/>
</dbReference>
<accession>A0A917BX67</accession>
<dbReference type="GO" id="GO:0016491">
    <property type="term" value="F:oxidoreductase activity"/>
    <property type="evidence" value="ECO:0007669"/>
    <property type="project" value="UniProtKB-KW"/>
</dbReference>
<gene>
    <name evidence="4" type="ORF">GCM10007301_21710</name>
</gene>
<evidence type="ECO:0000313" key="5">
    <source>
        <dbReference type="Proteomes" id="UP000606044"/>
    </source>
</evidence>
<evidence type="ECO:0000256" key="2">
    <source>
        <dbReference type="ARBA" id="ARBA00022857"/>
    </source>
</evidence>
<dbReference type="Gene3D" id="3.40.50.720">
    <property type="entry name" value="NAD(P)-binding Rossmann-like Domain"/>
    <property type="match status" value="1"/>
</dbReference>
<dbReference type="InterPro" id="IPR036291">
    <property type="entry name" value="NAD(P)-bd_dom_sf"/>
</dbReference>
<dbReference type="RefSeq" id="WP_188578308.1">
    <property type="nucleotide sequence ID" value="NZ_BMCT01000002.1"/>
</dbReference>
<organism evidence="4 5">
    <name type="scientific">Azorhizobium oxalatiphilum</name>
    <dbReference type="NCBI Taxonomy" id="980631"/>
    <lineage>
        <taxon>Bacteria</taxon>
        <taxon>Pseudomonadati</taxon>
        <taxon>Pseudomonadota</taxon>
        <taxon>Alphaproteobacteria</taxon>
        <taxon>Hyphomicrobiales</taxon>
        <taxon>Xanthobacteraceae</taxon>
        <taxon>Azorhizobium</taxon>
    </lineage>
</organism>
<keyword evidence="3" id="KW-0560">Oxidoreductase</keyword>
<comment type="caution">
    <text evidence="4">The sequence shown here is derived from an EMBL/GenBank/DDBJ whole genome shotgun (WGS) entry which is preliminary data.</text>
</comment>
<dbReference type="PANTHER" id="PTHR43639">
    <property type="entry name" value="OXIDOREDUCTASE, SHORT-CHAIN DEHYDROGENASE/REDUCTASE FAMILY (AFU_ORTHOLOGUE AFUA_5G02870)"/>
    <property type="match status" value="1"/>
</dbReference>
<keyword evidence="5" id="KW-1185">Reference proteome</keyword>
<dbReference type="PANTHER" id="PTHR43639:SF1">
    <property type="entry name" value="SHORT-CHAIN DEHYDROGENASE_REDUCTASE FAMILY PROTEIN"/>
    <property type="match status" value="1"/>
</dbReference>
<dbReference type="Pfam" id="PF13561">
    <property type="entry name" value="adh_short_C2"/>
    <property type="match status" value="1"/>
</dbReference>
<dbReference type="PRINTS" id="PR00081">
    <property type="entry name" value="GDHRDH"/>
</dbReference>
<dbReference type="AlphaFoldDB" id="A0A917BX67"/>